<sequence length="848" mass="93455">MKKLFFPVLLLFTSVSGFSQTTGPDLKLWYRQPAKNWNEALPVGNGRIGAMIFGHVNEEKLQLNEAFLWSGGPRDGNNPGAKAMLPKVREALWKGEYMLADSLSREMLGPYCARYITLGNLLLRNDAAAGKTENYIRDLDLNTATASVSYVENGVTYTRQVFASYPDQLLVIRWKSSKPGALNFHAGFDNPMPSRISRRSDAHIVMSGQAPSYVPHRPYEKRKIEYDPATGTRYEVHVQAKLKGGSSRADAEGLQISNATEAVLLVSIGTSYNGPFKNSATEGKDAAAEALKPLSGNKSYEALLQAHLADYTKLFRRVQLDLGSDASAAQPTDARLMAYTKAGGNMDPQLTTLLYQFGRYLMIAGSRKGGPAMNLQGLWNDKIQPPWGSNYTTNINTQMNYWPAESANLSECAQPLFQLIGQLAENGRKTAAVNYGMKGWAAHHNADIWAITSPAGGSDWRDPRGEPRWAIWPMAGAWFCRHLWEHYTYTGNTAFLRETAYPLMKGSAEFMLDWLVKNPEGKWVTNPSTSPENNFLVNGQRKGSVSIATTMDMSIIHDLFTRTIAAAEIINTDAAFAAKLKQVLKELYPLHVGRLGQLQEFYLDWDDPNDKHRHLSHLYGLFPGNILSPRREPELAAAAKRSLELRGDGGTGWSKAWKINWWARLEDGDHAYLMLNKQLFLAQSDSVSVADNAGGSYANLFDAHPPFQIDGNFGVTSGITEMLVQSHDGAIHLLPALPSAWPDGSVKGLKVKGGGEVDITWKKGKLTAATIRYDGSFGGKFIVRTFEPVKVTASPASSQNGPSKSFKDYGSAVNKEIKDRSKLPGLALKKVYDTDIIITKGTTKITAL</sequence>
<dbReference type="InterPro" id="IPR008928">
    <property type="entry name" value="6-hairpin_glycosidase_sf"/>
</dbReference>
<dbReference type="SUPFAM" id="SSF48208">
    <property type="entry name" value="Six-hairpin glycosidases"/>
    <property type="match status" value="1"/>
</dbReference>
<dbReference type="Gene3D" id="2.60.40.1180">
    <property type="entry name" value="Golgi alpha-mannosidase II"/>
    <property type="match status" value="1"/>
</dbReference>
<proteinExistence type="predicted"/>
<dbReference type="InterPro" id="IPR027414">
    <property type="entry name" value="GH95_N_dom"/>
</dbReference>
<evidence type="ECO:0000259" key="4">
    <source>
        <dbReference type="Pfam" id="PF22124"/>
    </source>
</evidence>
<evidence type="ECO:0000259" key="3">
    <source>
        <dbReference type="Pfam" id="PF21307"/>
    </source>
</evidence>
<dbReference type="InterPro" id="IPR013780">
    <property type="entry name" value="Glyco_hydro_b"/>
</dbReference>
<gene>
    <name evidence="5" type="ORF">EGT74_03980</name>
</gene>
<dbReference type="InterPro" id="IPR049053">
    <property type="entry name" value="AFCA-like_C"/>
</dbReference>
<keyword evidence="5" id="KW-0378">Hydrolase</keyword>
<organism evidence="5 6">
    <name type="scientific">Chitinophaga lutea</name>
    <dbReference type="NCBI Taxonomy" id="2488634"/>
    <lineage>
        <taxon>Bacteria</taxon>
        <taxon>Pseudomonadati</taxon>
        <taxon>Bacteroidota</taxon>
        <taxon>Chitinophagia</taxon>
        <taxon>Chitinophagales</taxon>
        <taxon>Chitinophagaceae</taxon>
        <taxon>Chitinophaga</taxon>
    </lineage>
</organism>
<dbReference type="Pfam" id="PF14498">
    <property type="entry name" value="Glyco_hyd_65N_2"/>
    <property type="match status" value="1"/>
</dbReference>
<dbReference type="GO" id="GO:0005975">
    <property type="term" value="P:carbohydrate metabolic process"/>
    <property type="evidence" value="ECO:0007669"/>
    <property type="project" value="InterPro"/>
</dbReference>
<dbReference type="PANTHER" id="PTHR31084:SF0">
    <property type="entry name" value="ALPHA-L-FUCOSIDASE 2"/>
    <property type="match status" value="1"/>
</dbReference>
<evidence type="ECO:0000313" key="6">
    <source>
        <dbReference type="Proteomes" id="UP000278351"/>
    </source>
</evidence>
<dbReference type="Proteomes" id="UP000278351">
    <property type="component" value="Unassembled WGS sequence"/>
</dbReference>
<feature type="domain" description="Alpha fucosidase A-like C-terminal" evidence="3">
    <location>
        <begin position="725"/>
        <end position="796"/>
    </location>
</feature>
<dbReference type="Pfam" id="PF22124">
    <property type="entry name" value="Glyco_hydro_95_cat"/>
    <property type="match status" value="1"/>
</dbReference>
<dbReference type="OrthoDB" id="9768507at2"/>
<feature type="domain" description="Glycosyl hydrolase family 95 catalytic" evidence="4">
    <location>
        <begin position="299"/>
        <end position="723"/>
    </location>
</feature>
<comment type="caution">
    <text evidence="5">The sequence shown here is derived from an EMBL/GenBank/DDBJ whole genome shotgun (WGS) entry which is preliminary data.</text>
</comment>
<dbReference type="FunFam" id="1.50.10.10:FF:000028">
    <property type="entry name" value="Alpha-L-fucosidase 2"/>
    <property type="match status" value="1"/>
</dbReference>
<dbReference type="RefSeq" id="WP_123845226.1">
    <property type="nucleotide sequence ID" value="NZ_RPDH01000001.1"/>
</dbReference>
<dbReference type="InterPro" id="IPR012341">
    <property type="entry name" value="6hp_glycosidase-like_sf"/>
</dbReference>
<feature type="domain" description="Glycosyl hydrolase family 95 N-terminal" evidence="2">
    <location>
        <begin position="28"/>
        <end position="273"/>
    </location>
</feature>
<evidence type="ECO:0000313" key="5">
    <source>
        <dbReference type="EMBL" id="RPE14329.1"/>
    </source>
</evidence>
<feature type="signal peptide" evidence="1">
    <location>
        <begin position="1"/>
        <end position="19"/>
    </location>
</feature>
<evidence type="ECO:0000259" key="2">
    <source>
        <dbReference type="Pfam" id="PF14498"/>
    </source>
</evidence>
<reference evidence="5 6" key="1">
    <citation type="submission" date="2018-11" db="EMBL/GenBank/DDBJ databases">
        <title>Chitinophaga lutea sp.nov., isolate from arsenic contaminated soil.</title>
        <authorList>
            <person name="Zong Y."/>
        </authorList>
    </citation>
    <scope>NUCLEOTIDE SEQUENCE [LARGE SCALE GENOMIC DNA]</scope>
    <source>
        <strain evidence="5 6">ZY74</strain>
    </source>
</reference>
<protein>
    <submittedName>
        <fullName evidence="5">Glycoside hydrolase family 95 protein</fullName>
    </submittedName>
</protein>
<keyword evidence="6" id="KW-1185">Reference proteome</keyword>
<dbReference type="Gene3D" id="1.50.10.10">
    <property type="match status" value="1"/>
</dbReference>
<dbReference type="PIRSF" id="PIRSF007663">
    <property type="entry name" value="UCP007663"/>
    <property type="match status" value="1"/>
</dbReference>
<keyword evidence="1" id="KW-0732">Signal</keyword>
<name>A0A3N4Q513_9BACT</name>
<accession>A0A3N4Q513</accession>
<dbReference type="EMBL" id="RPDH01000001">
    <property type="protein sequence ID" value="RPE14329.1"/>
    <property type="molecule type" value="Genomic_DNA"/>
</dbReference>
<evidence type="ECO:0000256" key="1">
    <source>
        <dbReference type="SAM" id="SignalP"/>
    </source>
</evidence>
<dbReference type="GO" id="GO:0004560">
    <property type="term" value="F:alpha-L-fucosidase activity"/>
    <property type="evidence" value="ECO:0007669"/>
    <property type="project" value="InterPro"/>
</dbReference>
<dbReference type="InterPro" id="IPR054363">
    <property type="entry name" value="GH95_cat"/>
</dbReference>
<dbReference type="InterPro" id="IPR016518">
    <property type="entry name" value="Alpha-L-fucosidase"/>
</dbReference>
<dbReference type="AlphaFoldDB" id="A0A3N4Q513"/>
<dbReference type="Pfam" id="PF21307">
    <property type="entry name" value="Glyco_hydro_95_C"/>
    <property type="match status" value="1"/>
</dbReference>
<dbReference type="PANTHER" id="PTHR31084">
    <property type="entry name" value="ALPHA-L-FUCOSIDASE 2"/>
    <property type="match status" value="1"/>
</dbReference>
<dbReference type="Gene3D" id="2.70.98.50">
    <property type="entry name" value="putative glycoside hydrolase family protein from bacillus halodurans"/>
    <property type="match status" value="1"/>
</dbReference>
<feature type="chain" id="PRO_5018249021" evidence="1">
    <location>
        <begin position="20"/>
        <end position="848"/>
    </location>
</feature>